<evidence type="ECO:0000256" key="2">
    <source>
        <dbReference type="ARBA" id="ARBA00023163"/>
    </source>
</evidence>
<dbReference type="PANTHER" id="PTHR11019:SF159">
    <property type="entry name" value="TRANSCRIPTIONAL REGULATOR-RELATED"/>
    <property type="match status" value="1"/>
</dbReference>
<keyword evidence="2" id="KW-0804">Transcription</keyword>
<dbReference type="GO" id="GO:0003700">
    <property type="term" value="F:DNA-binding transcription factor activity"/>
    <property type="evidence" value="ECO:0007669"/>
    <property type="project" value="InterPro"/>
</dbReference>
<protein>
    <submittedName>
        <fullName evidence="4">Cupin 2 conserved barrel domain protein</fullName>
    </submittedName>
</protein>
<evidence type="ECO:0000256" key="1">
    <source>
        <dbReference type="ARBA" id="ARBA00023015"/>
    </source>
</evidence>
<organism evidence="4 5">
    <name type="scientific">Paracidovorax avenae (strain ATCC 19860 / DSM 7227 / CCUG 15838 / JCM 20985 / LMG 2117 / NCPPB 1011)</name>
    <name type="common">Acidovorax avenae</name>
    <dbReference type="NCBI Taxonomy" id="643561"/>
    <lineage>
        <taxon>Bacteria</taxon>
        <taxon>Pseudomonadati</taxon>
        <taxon>Pseudomonadota</taxon>
        <taxon>Betaproteobacteria</taxon>
        <taxon>Burkholderiales</taxon>
        <taxon>Comamonadaceae</taxon>
        <taxon>Paracidovorax</taxon>
    </lineage>
</organism>
<dbReference type="Pfam" id="PF12833">
    <property type="entry name" value="HTH_18"/>
    <property type="match status" value="1"/>
</dbReference>
<keyword evidence="1" id="KW-0805">Transcription regulation</keyword>
<evidence type="ECO:0000313" key="4">
    <source>
        <dbReference type="EMBL" id="ADX44257.1"/>
    </source>
</evidence>
<gene>
    <name evidence="4" type="ordered locus">Acav_0334</name>
</gene>
<dbReference type="Pfam" id="PF07883">
    <property type="entry name" value="Cupin_2"/>
    <property type="match status" value="1"/>
</dbReference>
<dbReference type="SUPFAM" id="SSF46689">
    <property type="entry name" value="Homeodomain-like"/>
    <property type="match status" value="1"/>
</dbReference>
<dbReference type="EMBL" id="CP002521">
    <property type="protein sequence ID" value="ADX44257.1"/>
    <property type="molecule type" value="Genomic_DNA"/>
</dbReference>
<dbReference type="PROSITE" id="PS01124">
    <property type="entry name" value="HTH_ARAC_FAMILY_2"/>
    <property type="match status" value="1"/>
</dbReference>
<evidence type="ECO:0000259" key="3">
    <source>
        <dbReference type="PROSITE" id="PS01124"/>
    </source>
</evidence>
<dbReference type="Gene3D" id="1.10.10.60">
    <property type="entry name" value="Homeodomain-like"/>
    <property type="match status" value="1"/>
</dbReference>
<dbReference type="InterPro" id="IPR018060">
    <property type="entry name" value="HTH_AraC"/>
</dbReference>
<dbReference type="OrthoDB" id="8811403at2"/>
<dbReference type="PANTHER" id="PTHR11019">
    <property type="entry name" value="HTH-TYPE TRANSCRIPTIONAL REGULATOR NIMR"/>
    <property type="match status" value="1"/>
</dbReference>
<dbReference type="SMART" id="SM00342">
    <property type="entry name" value="HTH_ARAC"/>
    <property type="match status" value="1"/>
</dbReference>
<proteinExistence type="predicted"/>
<keyword evidence="5" id="KW-1185">Reference proteome</keyword>
<evidence type="ECO:0000313" key="5">
    <source>
        <dbReference type="Proteomes" id="UP000002482"/>
    </source>
</evidence>
<dbReference type="InterPro" id="IPR014710">
    <property type="entry name" value="RmlC-like_jellyroll"/>
</dbReference>
<reference evidence="4" key="1">
    <citation type="submission" date="2011-02" db="EMBL/GenBank/DDBJ databases">
        <title>Complete sequence of Acidovorax avenae subsp. avenae ATCC 19860.</title>
        <authorList>
            <consortium name="US DOE Joint Genome Institute"/>
            <person name="Lucas S."/>
            <person name="Copeland A."/>
            <person name="Lapidus A."/>
            <person name="Cheng J.-F."/>
            <person name="Goodwin L."/>
            <person name="Pitluck S."/>
            <person name="Chertkov O."/>
            <person name="Held B."/>
            <person name="Detter J.C."/>
            <person name="Han C."/>
            <person name="Tapia R."/>
            <person name="Land M."/>
            <person name="Hauser L."/>
            <person name="Kyrpides N."/>
            <person name="Ivanova N."/>
            <person name="Ovchinnikova G."/>
            <person name="Pagani I."/>
            <person name="Gordon S."/>
            <person name="Woyke T."/>
        </authorList>
    </citation>
    <scope>NUCLEOTIDE SEQUENCE</scope>
    <source>
        <strain evidence="4">ATCC 19860</strain>
    </source>
</reference>
<dbReference type="AlphaFoldDB" id="F0Q3L5"/>
<dbReference type="SUPFAM" id="SSF51182">
    <property type="entry name" value="RmlC-like cupins"/>
    <property type="match status" value="1"/>
</dbReference>
<feature type="domain" description="HTH araC/xylS-type" evidence="3">
    <location>
        <begin position="154"/>
        <end position="251"/>
    </location>
</feature>
<dbReference type="InterPro" id="IPR013096">
    <property type="entry name" value="Cupin_2"/>
</dbReference>
<dbReference type="RefSeq" id="WP_013592842.1">
    <property type="nucleotide sequence ID" value="NC_015138.1"/>
</dbReference>
<dbReference type="Proteomes" id="UP000002482">
    <property type="component" value="Chromosome"/>
</dbReference>
<name>F0Q3L5_PARA1</name>
<dbReference type="GeneID" id="34238929"/>
<dbReference type="GO" id="GO:0043565">
    <property type="term" value="F:sequence-specific DNA binding"/>
    <property type="evidence" value="ECO:0007669"/>
    <property type="project" value="InterPro"/>
</dbReference>
<dbReference type="InterPro" id="IPR009057">
    <property type="entry name" value="Homeodomain-like_sf"/>
</dbReference>
<accession>F0Q3L5</accession>
<dbReference type="KEGG" id="aaa:Acav_0334"/>
<dbReference type="Gene3D" id="2.60.120.10">
    <property type="entry name" value="Jelly Rolls"/>
    <property type="match status" value="1"/>
</dbReference>
<dbReference type="InterPro" id="IPR011051">
    <property type="entry name" value="RmlC_Cupin_sf"/>
</dbReference>
<dbReference type="HOGENOM" id="CLU_000445_88_15_4"/>
<sequence length="255" mass="26743">MLPGTPAFLSCTLRHYGGEHAAHAHDHAQVLVGLQGRMELEVDGRAAFVDASCGILIPAGARHGYLASPGARFCVVDAAAQPGMDRLRRFAVPAQARDGLARAIGGGAGSAPSLPSLPGVWSAPVAQGGQVAAHLEALLGRAPRVLARRALPLERLQQAVEAALHEPWPTSRMAALCHLSPQRFHARWLELTGATPQAWLRGLRLDAAAQRIARGQRLDDAALACGYATGTALASALRRERGTGARALRGDAGRD</sequence>